<dbReference type="Proteomes" id="UP000008633">
    <property type="component" value="Chromosome"/>
</dbReference>
<name>E6X185_NITSE</name>
<accession>E6X185</accession>
<evidence type="ECO:0000313" key="4">
    <source>
        <dbReference type="EMBL" id="ADV46947.1"/>
    </source>
</evidence>
<dbReference type="CDD" id="cd06223">
    <property type="entry name" value="PRTases_typeI"/>
    <property type="match status" value="1"/>
</dbReference>
<evidence type="ECO:0000313" key="5">
    <source>
        <dbReference type="Proteomes" id="UP000008633"/>
    </source>
</evidence>
<dbReference type="Gene3D" id="3.40.50.2020">
    <property type="match status" value="1"/>
</dbReference>
<keyword evidence="2" id="KW-0808">Transferase</keyword>
<protein>
    <submittedName>
        <fullName evidence="4">Phosphoribosyltransferase</fullName>
    </submittedName>
</protein>
<gene>
    <name evidence="4" type="ordered locus">Nitsa_1701</name>
</gene>
<proteinExistence type="predicted"/>
<dbReference type="RefSeq" id="WP_013554633.1">
    <property type="nucleotide sequence ID" value="NC_014935.1"/>
</dbReference>
<feature type="domain" description="Phosphoribosyltransferase" evidence="3">
    <location>
        <begin position="16"/>
        <end position="145"/>
    </location>
</feature>
<dbReference type="OrthoDB" id="5327200at2"/>
<reference evidence="4 5" key="1">
    <citation type="journal article" date="2011" name="Stand. Genomic Sci.">
        <title>Complete genome sequence of Nitratifractor salsuginis type strain (E9I37-1).</title>
        <authorList>
            <person name="Anderson I."/>
            <person name="Sikorski J."/>
            <person name="Zeytun A."/>
            <person name="Nolan M."/>
            <person name="Lapidus A."/>
            <person name="Lucas S."/>
            <person name="Hammon N."/>
            <person name="Deshpande S."/>
            <person name="Cheng J.F."/>
            <person name="Tapia R."/>
            <person name="Han C."/>
            <person name="Goodwin L."/>
            <person name="Pitluck S."/>
            <person name="Liolios K."/>
            <person name="Pagani I."/>
            <person name="Ivanova N."/>
            <person name="Huntemann M."/>
            <person name="Mavromatis K."/>
            <person name="Ovchinikova G."/>
            <person name="Pati A."/>
            <person name="Chen A."/>
            <person name="Palaniappan K."/>
            <person name="Land M."/>
            <person name="Hauser L."/>
            <person name="Brambilla E.M."/>
            <person name="Ngatchou-Djao O.D."/>
            <person name="Rohde M."/>
            <person name="Tindall B.J."/>
            <person name="Goker M."/>
            <person name="Detter J.C."/>
            <person name="Woyke T."/>
            <person name="Bristow J."/>
            <person name="Eisen J.A."/>
            <person name="Markowitz V."/>
            <person name="Hugenholtz P."/>
            <person name="Klenk H.P."/>
            <person name="Kyrpides N.C."/>
        </authorList>
    </citation>
    <scope>NUCLEOTIDE SEQUENCE [LARGE SCALE GENOMIC DNA]</scope>
    <source>
        <strain evidence="5">DSM 16511 / JCM 12458 / E9I37-1</strain>
    </source>
</reference>
<dbReference type="GO" id="GO:0016757">
    <property type="term" value="F:glycosyltransferase activity"/>
    <property type="evidence" value="ECO:0007669"/>
    <property type="project" value="UniProtKB-KW"/>
</dbReference>
<dbReference type="KEGG" id="nsa:Nitsa_1701"/>
<keyword evidence="5" id="KW-1185">Reference proteome</keyword>
<dbReference type="InterPro" id="IPR029057">
    <property type="entry name" value="PRTase-like"/>
</dbReference>
<reference evidence="5" key="2">
    <citation type="submission" date="2011-01" db="EMBL/GenBank/DDBJ databases">
        <title>The complete genome of Nitratifractor salsuginis DSM 16511.</title>
        <authorList>
            <consortium name="US DOE Joint Genome Institute (JGI-PGF)"/>
            <person name="Lucas S."/>
            <person name="Copeland A."/>
            <person name="Lapidus A."/>
            <person name="Bruce D."/>
            <person name="Goodwin L."/>
            <person name="Pitluck S."/>
            <person name="Kyrpides N."/>
            <person name="Mavromatis K."/>
            <person name="Ivanova N."/>
            <person name="Mikhailova N."/>
            <person name="Zeytun A."/>
            <person name="Detter J.C."/>
            <person name="Tapia R."/>
            <person name="Han C."/>
            <person name="Land M."/>
            <person name="Hauser L."/>
            <person name="Markowitz V."/>
            <person name="Cheng J.-F."/>
            <person name="Hugenholtz P."/>
            <person name="Woyke T."/>
            <person name="Wu D."/>
            <person name="Tindall B."/>
            <person name="Schuetze A."/>
            <person name="Brambilla E."/>
            <person name="Klenk H.-P."/>
            <person name="Eisen J.A."/>
        </authorList>
    </citation>
    <scope>NUCLEOTIDE SEQUENCE [LARGE SCALE GENOMIC DNA]</scope>
    <source>
        <strain evidence="5">DSM 16511 / JCM 12458 / E9I37-1</strain>
    </source>
</reference>
<organism evidence="4 5">
    <name type="scientific">Nitratifractor salsuginis (strain DSM 16511 / JCM 12458 / E9I37-1)</name>
    <dbReference type="NCBI Taxonomy" id="749222"/>
    <lineage>
        <taxon>Bacteria</taxon>
        <taxon>Pseudomonadati</taxon>
        <taxon>Campylobacterota</taxon>
        <taxon>Epsilonproteobacteria</taxon>
        <taxon>Campylobacterales</taxon>
        <taxon>Sulfurovaceae</taxon>
        <taxon>Nitratifractor</taxon>
    </lineage>
</organism>
<evidence type="ECO:0000256" key="1">
    <source>
        <dbReference type="ARBA" id="ARBA00022676"/>
    </source>
</evidence>
<evidence type="ECO:0000256" key="2">
    <source>
        <dbReference type="ARBA" id="ARBA00022679"/>
    </source>
</evidence>
<dbReference type="PANTHER" id="PTHR43363:SF1">
    <property type="entry name" value="HYPOXANTHINE-GUANINE PHOSPHORIBOSYLTRANSFERASE"/>
    <property type="match status" value="1"/>
</dbReference>
<sequence length="148" mass="17251">MDKYYYGYEEFLYDIRTLHQMIRSYGPDTLLAVARGGLTMGHFLANAMDTRRLFALNSIHYNGTKKLETMEIFNIPDLSDARKVLILDDIADSGETLVAVLEKLQERYPEVQFKIATLFHKPESLIRPDFTLKEPPAWIDFFWEVDPL</sequence>
<dbReference type="SUPFAM" id="SSF53271">
    <property type="entry name" value="PRTase-like"/>
    <property type="match status" value="1"/>
</dbReference>
<dbReference type="STRING" id="749222.Nitsa_1701"/>
<dbReference type="AlphaFoldDB" id="E6X185"/>
<dbReference type="PANTHER" id="PTHR43363">
    <property type="entry name" value="HYPOXANTHINE PHOSPHORIBOSYLTRANSFERASE"/>
    <property type="match status" value="1"/>
</dbReference>
<dbReference type="HOGENOM" id="CLU_080904_1_2_7"/>
<dbReference type="Pfam" id="PF00156">
    <property type="entry name" value="Pribosyltran"/>
    <property type="match status" value="1"/>
</dbReference>
<dbReference type="InterPro" id="IPR000836">
    <property type="entry name" value="PRTase_dom"/>
</dbReference>
<dbReference type="EMBL" id="CP002452">
    <property type="protein sequence ID" value="ADV46947.1"/>
    <property type="molecule type" value="Genomic_DNA"/>
</dbReference>
<dbReference type="eggNOG" id="COG2236">
    <property type="taxonomic scope" value="Bacteria"/>
</dbReference>
<keyword evidence="1 4" id="KW-0328">Glycosyltransferase</keyword>
<evidence type="ECO:0000259" key="3">
    <source>
        <dbReference type="Pfam" id="PF00156"/>
    </source>
</evidence>